<gene>
    <name evidence="2" type="ORF">CR938_08210</name>
</gene>
<proteinExistence type="predicted"/>
<dbReference type="Proteomes" id="UP000717981">
    <property type="component" value="Unassembled WGS sequence"/>
</dbReference>
<evidence type="ECO:0000313" key="3">
    <source>
        <dbReference type="Proteomes" id="UP000717981"/>
    </source>
</evidence>
<reference evidence="2" key="1">
    <citation type="submission" date="2017-10" db="EMBL/GenBank/DDBJ databases">
        <title>Whole genome sequencing of members of genus Pseudoxanthomonas.</title>
        <authorList>
            <person name="Kumar S."/>
            <person name="Bansal K."/>
            <person name="Kaur A."/>
            <person name="Patil P."/>
            <person name="Sharma S."/>
            <person name="Patil P.B."/>
        </authorList>
    </citation>
    <scope>NUCLEOTIDE SEQUENCE</scope>
    <source>
        <strain evidence="2">DSM 22914</strain>
    </source>
</reference>
<feature type="transmembrane region" description="Helical" evidence="1">
    <location>
        <begin position="153"/>
        <end position="175"/>
    </location>
</feature>
<organism evidence="2 3">
    <name type="scientific">Pseudoxanthomonas taiwanensis</name>
    <dbReference type="NCBI Taxonomy" id="176598"/>
    <lineage>
        <taxon>Bacteria</taxon>
        <taxon>Pseudomonadati</taxon>
        <taxon>Pseudomonadota</taxon>
        <taxon>Gammaproteobacteria</taxon>
        <taxon>Lysobacterales</taxon>
        <taxon>Lysobacteraceae</taxon>
        <taxon>Pseudoxanthomonas</taxon>
    </lineage>
</organism>
<feature type="transmembrane region" description="Helical" evidence="1">
    <location>
        <begin position="123"/>
        <end position="141"/>
    </location>
</feature>
<feature type="transmembrane region" description="Helical" evidence="1">
    <location>
        <begin position="91"/>
        <end position="111"/>
    </location>
</feature>
<comment type="caution">
    <text evidence="2">The sequence shown here is derived from an EMBL/GenBank/DDBJ whole genome shotgun (WGS) entry which is preliminary data.</text>
</comment>
<feature type="transmembrane region" description="Helical" evidence="1">
    <location>
        <begin position="62"/>
        <end position="79"/>
    </location>
</feature>
<dbReference type="RefSeq" id="WP_162124544.1">
    <property type="nucleotide sequence ID" value="NZ_PDWK01000034.1"/>
</dbReference>
<keyword evidence="1" id="KW-1133">Transmembrane helix</keyword>
<sequence length="225" mass="24470">MARASIRPGLLPLLVALALLLAAHLVWWLSLRAGHVEACIPYLHGCTSISRAARHSLGNALFRLLVPPCALLLAAHWWLAARWVSAAPERLLVALGALAASALAVYATFLGSDGAAYAFLRRYGITVFFGCGFLAQLRFLQCWRQVGAARRPALWRAMCAVCAGMLLLGVASVAADALLRDRALQDRVGNALEWQLGLLLVAWYLLQARLWRGQRLVLEFPPPAG</sequence>
<protein>
    <submittedName>
        <fullName evidence="2">Uncharacterized protein</fullName>
    </submittedName>
</protein>
<keyword evidence="1" id="KW-0812">Transmembrane</keyword>
<name>A0A921NXX1_9GAMM</name>
<evidence type="ECO:0000256" key="1">
    <source>
        <dbReference type="SAM" id="Phobius"/>
    </source>
</evidence>
<evidence type="ECO:0000313" key="2">
    <source>
        <dbReference type="EMBL" id="KAF1688846.1"/>
    </source>
</evidence>
<dbReference type="OrthoDB" id="9180406at2"/>
<feature type="transmembrane region" description="Helical" evidence="1">
    <location>
        <begin position="187"/>
        <end position="206"/>
    </location>
</feature>
<dbReference type="AlphaFoldDB" id="A0A921NXX1"/>
<keyword evidence="3" id="KW-1185">Reference proteome</keyword>
<accession>A0A921NXX1</accession>
<keyword evidence="1" id="KW-0472">Membrane</keyword>
<dbReference type="EMBL" id="PDWK01000034">
    <property type="protein sequence ID" value="KAF1688846.1"/>
    <property type="molecule type" value="Genomic_DNA"/>
</dbReference>